<evidence type="ECO:0000259" key="1">
    <source>
        <dbReference type="PROSITE" id="PS50835"/>
    </source>
</evidence>
<accession>A0AAN9BNK8</accession>
<evidence type="ECO:0000313" key="2">
    <source>
        <dbReference type="EMBL" id="KAK7108411.1"/>
    </source>
</evidence>
<gene>
    <name evidence="2" type="ORF">V1264_016156</name>
</gene>
<proteinExistence type="predicted"/>
<dbReference type="InterPro" id="IPR013783">
    <property type="entry name" value="Ig-like_fold"/>
</dbReference>
<keyword evidence="3" id="KW-1185">Reference proteome</keyword>
<dbReference type="InterPro" id="IPR007110">
    <property type="entry name" value="Ig-like_dom"/>
</dbReference>
<reference evidence="2 3" key="1">
    <citation type="submission" date="2024-02" db="EMBL/GenBank/DDBJ databases">
        <title>Chromosome-scale genome assembly of the rough periwinkle Littorina saxatilis.</title>
        <authorList>
            <person name="De Jode A."/>
            <person name="Faria R."/>
            <person name="Formenti G."/>
            <person name="Sims Y."/>
            <person name="Smith T.P."/>
            <person name="Tracey A."/>
            <person name="Wood J.M.D."/>
            <person name="Zagrodzka Z.B."/>
            <person name="Johannesson K."/>
            <person name="Butlin R.K."/>
            <person name="Leder E.H."/>
        </authorList>
    </citation>
    <scope>NUCLEOTIDE SEQUENCE [LARGE SCALE GENOMIC DNA]</scope>
    <source>
        <strain evidence="2">Snail1</strain>
        <tissue evidence="2">Muscle</tissue>
    </source>
</reference>
<evidence type="ECO:0000313" key="3">
    <source>
        <dbReference type="Proteomes" id="UP001374579"/>
    </source>
</evidence>
<organism evidence="2 3">
    <name type="scientific">Littorina saxatilis</name>
    <dbReference type="NCBI Taxonomy" id="31220"/>
    <lineage>
        <taxon>Eukaryota</taxon>
        <taxon>Metazoa</taxon>
        <taxon>Spiralia</taxon>
        <taxon>Lophotrochozoa</taxon>
        <taxon>Mollusca</taxon>
        <taxon>Gastropoda</taxon>
        <taxon>Caenogastropoda</taxon>
        <taxon>Littorinimorpha</taxon>
        <taxon>Littorinoidea</taxon>
        <taxon>Littorinidae</taxon>
        <taxon>Littorina</taxon>
    </lineage>
</organism>
<dbReference type="Gene3D" id="2.60.40.10">
    <property type="entry name" value="Immunoglobulins"/>
    <property type="match status" value="1"/>
</dbReference>
<sequence length="671" mass="75356">MMLYKIKHKMVGIDEKNYLHSSDARTRGDGLRQQQDFHKAICNTFFPRTISNWNHLPTTTTSAPSLESFRSAYGGGDGTQFQFRKTTRRHSGFPWRNEEEEEEEEKEEGILLYSDDPLTMTSTRFGMIGVVLFVVALSELKAYQWDGGPEDKAKITACLGGRASFPWSIVTGHDGETILNLDWWFQAPDKKKTQIATYESKHFYATDDVRVGFLPNAGLSIRFARPRDSGNYSVQVEIQQANSSLNSSVSRTVTLFVSDRPPATQDGALYVTLSDAVRDDVTEDWTLQLNCGQFVDLGYPPVDVVWKTPSGEVRKSSYQDNDTFVLSLSSPVQGGNYSCHLSPFAPAARCLTATSPLKAPAHLYVDVRLLYLEARQRELEQANEYQENLLQHQAMQILQHNGIMANMVQVNKDQAMQISQQNGTIEDMVQVNKDQAMQISQLNGTIQDMVQVNKDQANLLQHQTMQISQQNGTIQDMVQGNKDQANLLQRQTMQISQQNGTMGEMKAELVEVMQANKDQANLLQHQTMQISQQNGTMGEMKAELVEVMQANKDQAMQISQQNGTIEDMVQVNKDQAMQISQLNGTIQDMVQVNKDQANLLQHQTMQISQQNGTIQEHTGDTVTVPLRFVSGALTLCVRFPLGSHTPKFADKTSIYGSIRQCCSLRMVLLDL</sequence>
<comment type="caution">
    <text evidence="2">The sequence shown here is derived from an EMBL/GenBank/DDBJ whole genome shotgun (WGS) entry which is preliminary data.</text>
</comment>
<feature type="domain" description="Ig-like" evidence="1">
    <location>
        <begin position="261"/>
        <end position="352"/>
    </location>
</feature>
<dbReference type="PROSITE" id="PS50835">
    <property type="entry name" value="IG_LIKE"/>
    <property type="match status" value="1"/>
</dbReference>
<name>A0AAN9BNK8_9CAEN</name>
<dbReference type="AlphaFoldDB" id="A0AAN9BNK8"/>
<protein>
    <recommendedName>
        <fullName evidence="1">Ig-like domain-containing protein</fullName>
    </recommendedName>
</protein>
<dbReference type="Proteomes" id="UP001374579">
    <property type="component" value="Unassembled WGS sequence"/>
</dbReference>
<dbReference type="EMBL" id="JBAMIC010000004">
    <property type="protein sequence ID" value="KAK7108411.1"/>
    <property type="molecule type" value="Genomic_DNA"/>
</dbReference>